<evidence type="ECO:0000313" key="1">
    <source>
        <dbReference type="EMBL" id="CAA9502588.1"/>
    </source>
</evidence>
<name>A0A6J4SL94_9ACTN</name>
<accession>A0A6J4SL94</accession>
<dbReference type="AlphaFoldDB" id="A0A6J4SL94"/>
<dbReference type="InterPro" id="IPR036188">
    <property type="entry name" value="FAD/NAD-bd_sf"/>
</dbReference>
<dbReference type="SUPFAM" id="SSF51905">
    <property type="entry name" value="FAD/NAD(P)-binding domain"/>
    <property type="match status" value="1"/>
</dbReference>
<protein>
    <submittedName>
        <fullName evidence="1">Geranylgeranyl reductase</fullName>
    </submittedName>
</protein>
<dbReference type="Gene3D" id="3.50.50.60">
    <property type="entry name" value="FAD/NAD(P)-binding domain"/>
    <property type="match status" value="1"/>
</dbReference>
<proteinExistence type="predicted"/>
<reference evidence="1" key="1">
    <citation type="submission" date="2020-02" db="EMBL/GenBank/DDBJ databases">
        <authorList>
            <person name="Meier V. D."/>
        </authorList>
    </citation>
    <scope>NUCLEOTIDE SEQUENCE</scope>
    <source>
        <strain evidence="1">AVDCRST_MAG17</strain>
    </source>
</reference>
<dbReference type="PANTHER" id="PTHR42685">
    <property type="entry name" value="GERANYLGERANYL DIPHOSPHATE REDUCTASE"/>
    <property type="match status" value="1"/>
</dbReference>
<sequence>MPRRRTKRGAERTPLDGGVDVLVCGASFAGLAVARELAGARRADGEPARVLMLDRYEIGERQTSACAAPTGWLEALGLTGAVRQTFRDVIVHTPHGTSRFRLPWTFSTFDYSTLCNLLDDQNDATFETAKIEGRSGATVHTDRGDVSAPLIVDALGWRRMLAPADTRVQPPDAPLSRGLEVHPGGSRDELEIWIDRSYVREGYSWSFPARDEVRIGVGSFDPRARVKEPTVRLAEDLGAEPVGYQGNWIPHRLRPAAEDGIFFAGDSAGHCFPLTAEGIRTALYFGLACGRELRDVLEGRTTREAALRRYAAFSADHRHPFGSMLRAQRLMPRVPPRLLAAAVRAMGTQRFVDWSFRHYLDVAPPDFVHATPLRVRAKRTPEPLAAAAA</sequence>
<dbReference type="EMBL" id="CADCVV010000108">
    <property type="protein sequence ID" value="CAA9502588.1"/>
    <property type="molecule type" value="Genomic_DNA"/>
</dbReference>
<gene>
    <name evidence="1" type="ORF">AVDCRST_MAG17-1475</name>
</gene>
<dbReference type="InterPro" id="IPR050407">
    <property type="entry name" value="Geranylgeranyl_reductase"/>
</dbReference>
<dbReference type="PANTHER" id="PTHR42685:SF22">
    <property type="entry name" value="CONDITIONED MEDIUM FACTOR RECEPTOR 1"/>
    <property type="match status" value="1"/>
</dbReference>
<organism evidence="1">
    <name type="scientific">uncultured Solirubrobacterales bacterium</name>
    <dbReference type="NCBI Taxonomy" id="768556"/>
    <lineage>
        <taxon>Bacteria</taxon>
        <taxon>Bacillati</taxon>
        <taxon>Actinomycetota</taxon>
        <taxon>Thermoleophilia</taxon>
        <taxon>Solirubrobacterales</taxon>
        <taxon>environmental samples</taxon>
    </lineage>
</organism>